<evidence type="ECO:0000313" key="3">
    <source>
        <dbReference type="Proteomes" id="UP000198636"/>
    </source>
</evidence>
<evidence type="ECO:0000313" key="2">
    <source>
        <dbReference type="EMBL" id="SCY56304.1"/>
    </source>
</evidence>
<proteinExistence type="predicted"/>
<sequence length="137" mass="15833">MTQWSDIEMLKNNNKVLLHILLVPSYLILVGLAMFFLFIIPTPSLNEIIWKSVAVSLLLNIAGAWFLSLSRNLWANVAGVFCFIAFSYPLIFSYRSYPRSLFWQIEIKIGITITIISVLAFVYNLIKWRKSSKELNQ</sequence>
<dbReference type="AlphaFoldDB" id="A0A1G5GXT8"/>
<name>A0A1G5GXT8_9FIRM</name>
<keyword evidence="3" id="KW-1185">Reference proteome</keyword>
<keyword evidence="1" id="KW-0812">Transmembrane</keyword>
<evidence type="ECO:0008006" key="4">
    <source>
        <dbReference type="Google" id="ProtNLM"/>
    </source>
</evidence>
<dbReference type="STRING" id="1120976.SAMN03080606_01824"/>
<evidence type="ECO:0000256" key="1">
    <source>
        <dbReference type="SAM" id="Phobius"/>
    </source>
</evidence>
<keyword evidence="1" id="KW-0472">Membrane</keyword>
<keyword evidence="1" id="KW-1133">Transmembrane helix</keyword>
<feature type="transmembrane region" description="Helical" evidence="1">
    <location>
        <begin position="107"/>
        <end position="126"/>
    </location>
</feature>
<organism evidence="2 3">
    <name type="scientific">Alkaliphilus peptidifermentans DSM 18978</name>
    <dbReference type="NCBI Taxonomy" id="1120976"/>
    <lineage>
        <taxon>Bacteria</taxon>
        <taxon>Bacillati</taxon>
        <taxon>Bacillota</taxon>
        <taxon>Clostridia</taxon>
        <taxon>Peptostreptococcales</taxon>
        <taxon>Natronincolaceae</taxon>
        <taxon>Alkaliphilus</taxon>
    </lineage>
</organism>
<protein>
    <recommendedName>
        <fullName evidence="4">SPW repeat-containing protein</fullName>
    </recommendedName>
</protein>
<feature type="transmembrane region" description="Helical" evidence="1">
    <location>
        <begin position="16"/>
        <end position="42"/>
    </location>
</feature>
<dbReference type="EMBL" id="FMUS01000010">
    <property type="protein sequence ID" value="SCY56304.1"/>
    <property type="molecule type" value="Genomic_DNA"/>
</dbReference>
<feature type="transmembrane region" description="Helical" evidence="1">
    <location>
        <begin position="48"/>
        <end position="67"/>
    </location>
</feature>
<accession>A0A1G5GXT8</accession>
<gene>
    <name evidence="2" type="ORF">SAMN03080606_01824</name>
</gene>
<dbReference type="Proteomes" id="UP000198636">
    <property type="component" value="Unassembled WGS sequence"/>
</dbReference>
<reference evidence="2 3" key="1">
    <citation type="submission" date="2016-10" db="EMBL/GenBank/DDBJ databases">
        <authorList>
            <person name="de Groot N.N."/>
        </authorList>
    </citation>
    <scope>NUCLEOTIDE SEQUENCE [LARGE SCALE GENOMIC DNA]</scope>
    <source>
        <strain evidence="2 3">DSM 18978</strain>
    </source>
</reference>
<feature type="transmembrane region" description="Helical" evidence="1">
    <location>
        <begin position="74"/>
        <end position="95"/>
    </location>
</feature>